<proteinExistence type="inferred from homology"/>
<dbReference type="Gene3D" id="3.40.1740.10">
    <property type="entry name" value="VC0467-like"/>
    <property type="match status" value="1"/>
</dbReference>
<sequence length="187" mass="20556">MSSAHDSLKGQLLVSSPKLLDPNFEKTVVLMIHHDDEGAFGLVLNRPMMTTIREVWAQVSESFCLREDALHRGGPVEGPLMAIHNNEEYSEMEILPGVYFSAGADELSGLVAAPEHDTKFFVGHSGWGPGQLESELEEGAWLTTSAESLHVFRDGEEFWSDVMDEIAGTTIPPALKVKHVPKDPSMN</sequence>
<dbReference type="OrthoDB" id="9807486at2"/>
<dbReference type="Proteomes" id="UP000317093">
    <property type="component" value="Chromosome"/>
</dbReference>
<dbReference type="KEGG" id="knv:Pan216_44380"/>
<gene>
    <name evidence="2" type="ORF">Pan216_44380</name>
</gene>
<comment type="similarity">
    <text evidence="1">Belongs to the UPF0301 (AlgH) family.</text>
</comment>
<evidence type="ECO:0000313" key="3">
    <source>
        <dbReference type="Proteomes" id="UP000317093"/>
    </source>
</evidence>
<evidence type="ECO:0000256" key="1">
    <source>
        <dbReference type="ARBA" id="ARBA00009600"/>
    </source>
</evidence>
<reference evidence="2 3" key="1">
    <citation type="submission" date="2019-02" db="EMBL/GenBank/DDBJ databases">
        <title>Deep-cultivation of Planctomycetes and their phenomic and genomic characterization uncovers novel biology.</title>
        <authorList>
            <person name="Wiegand S."/>
            <person name="Jogler M."/>
            <person name="Boedeker C."/>
            <person name="Pinto D."/>
            <person name="Vollmers J."/>
            <person name="Rivas-Marin E."/>
            <person name="Kohn T."/>
            <person name="Peeters S.H."/>
            <person name="Heuer A."/>
            <person name="Rast P."/>
            <person name="Oberbeckmann S."/>
            <person name="Bunk B."/>
            <person name="Jeske O."/>
            <person name="Meyerdierks A."/>
            <person name="Storesund J.E."/>
            <person name="Kallscheuer N."/>
            <person name="Luecker S."/>
            <person name="Lage O.M."/>
            <person name="Pohl T."/>
            <person name="Merkel B.J."/>
            <person name="Hornburger P."/>
            <person name="Mueller R.-W."/>
            <person name="Bruemmer F."/>
            <person name="Labrenz M."/>
            <person name="Spormann A.M."/>
            <person name="Op den Camp H."/>
            <person name="Overmann J."/>
            <person name="Amann R."/>
            <person name="Jetten M.S.M."/>
            <person name="Mascher T."/>
            <person name="Medema M.H."/>
            <person name="Devos D.P."/>
            <person name="Kaster A.-K."/>
            <person name="Ovreas L."/>
            <person name="Rohde M."/>
            <person name="Galperin M.Y."/>
            <person name="Jogler C."/>
        </authorList>
    </citation>
    <scope>NUCLEOTIDE SEQUENCE [LARGE SCALE GENOMIC DNA]</scope>
    <source>
        <strain evidence="2 3">Pan216</strain>
    </source>
</reference>
<dbReference type="RefSeq" id="WP_145261111.1">
    <property type="nucleotide sequence ID" value="NZ_CP036279.1"/>
</dbReference>
<dbReference type="PANTHER" id="PTHR30327:SF1">
    <property type="entry name" value="UPF0301 PROTEIN YQGE"/>
    <property type="match status" value="1"/>
</dbReference>
<keyword evidence="3" id="KW-1185">Reference proteome</keyword>
<dbReference type="InterPro" id="IPR003774">
    <property type="entry name" value="AlgH-like"/>
</dbReference>
<dbReference type="EMBL" id="CP036279">
    <property type="protein sequence ID" value="QDU63558.1"/>
    <property type="molecule type" value="Genomic_DNA"/>
</dbReference>
<protein>
    <submittedName>
        <fullName evidence="2">Uncharacterized protein</fullName>
    </submittedName>
</protein>
<organism evidence="2 3">
    <name type="scientific">Kolteria novifilia</name>
    <dbReference type="NCBI Taxonomy" id="2527975"/>
    <lineage>
        <taxon>Bacteria</taxon>
        <taxon>Pseudomonadati</taxon>
        <taxon>Planctomycetota</taxon>
        <taxon>Planctomycetia</taxon>
        <taxon>Kolteriales</taxon>
        <taxon>Kolteriaceae</taxon>
        <taxon>Kolteria</taxon>
    </lineage>
</organism>
<name>A0A518B997_9BACT</name>
<accession>A0A518B997</accession>
<dbReference type="GO" id="GO:0005829">
    <property type="term" value="C:cytosol"/>
    <property type="evidence" value="ECO:0007669"/>
    <property type="project" value="TreeGrafter"/>
</dbReference>
<dbReference type="PANTHER" id="PTHR30327">
    <property type="entry name" value="UNCHARACTERIZED PROTEIN YQGE"/>
    <property type="match status" value="1"/>
</dbReference>
<dbReference type="SUPFAM" id="SSF143456">
    <property type="entry name" value="VC0467-like"/>
    <property type="match status" value="1"/>
</dbReference>
<dbReference type="Pfam" id="PF02622">
    <property type="entry name" value="DUF179"/>
    <property type="match status" value="1"/>
</dbReference>
<evidence type="ECO:0000313" key="2">
    <source>
        <dbReference type="EMBL" id="QDU63558.1"/>
    </source>
</evidence>
<dbReference type="AlphaFoldDB" id="A0A518B997"/>